<proteinExistence type="inferred from homology"/>
<comment type="similarity">
    <text evidence="2 7">Belongs to the nonaspanin (TM9SF) (TC 9.A.2) family.</text>
</comment>
<feature type="transmembrane region" description="Helical" evidence="7">
    <location>
        <begin position="366"/>
        <end position="391"/>
    </location>
</feature>
<evidence type="ECO:0000256" key="4">
    <source>
        <dbReference type="ARBA" id="ARBA00022729"/>
    </source>
</evidence>
<evidence type="ECO:0000256" key="5">
    <source>
        <dbReference type="ARBA" id="ARBA00022989"/>
    </source>
</evidence>
<evidence type="ECO:0000256" key="6">
    <source>
        <dbReference type="ARBA" id="ARBA00023136"/>
    </source>
</evidence>
<feature type="transmembrane region" description="Helical" evidence="7">
    <location>
        <begin position="230"/>
        <end position="252"/>
    </location>
</feature>
<feature type="transmembrane region" description="Helical" evidence="7">
    <location>
        <begin position="557"/>
        <end position="581"/>
    </location>
</feature>
<feature type="transmembrane region" description="Helical" evidence="7">
    <location>
        <begin position="526"/>
        <end position="545"/>
    </location>
</feature>
<dbReference type="GO" id="GO:0016020">
    <property type="term" value="C:membrane"/>
    <property type="evidence" value="ECO:0007669"/>
    <property type="project" value="UniProtKB-SubCell"/>
</dbReference>
<sequence length="596" mass="67981">MKPACLLVAGILLAIASADEHNHVYEPNEEVVVWMNTIGPMNNWQETYDYYQLPFCHGDSPVQHHHETLGEALQGMDLINSGIPMAFLVPARDEPICTATLQHRDIDLFRYAIANKYWYQMFIDDLPLWGRVGRMVDNEVDAEQDNPDTDDDGAIAEYIYTHKIFTIGYNEDRIIEINLTDSNPIRLDPSASSVELEFSYSVEWVPQDKAFKDRFDRFLDADFFEHKVHWFSILSSFMMVLFLTGLVAIILLRTIKRDFTRYDKEDGLGDFDRDIGEDYGWKQLHGDVFRQPPKLMLLSSLIGVGNQLILLSAVVILYTIVGDLYVERATILTATIFLYALTSGVAGYSSASYYAKNGGKDWIRNVMLTASLWPGAVASVGGFVNAVAIYYSSSRAIAFSVILAMLAIWVFLCFPLTLLGAIVGKNWAGQPDFPCRVNPIPRPIPEKLWYFEPLVVIALGGILPFGSIFIEMYFIFTSFWTYKIYYVYGFMFLVFGILLIVTACVTIVSTYFMLNSEDHRWHWMSFLTCASTSAYIYIYATYYFFSRTRMTGLFQTSFYFGYTGLVCLGMFCLLGAVGHWATSQFVRKIYQNVKID</sequence>
<keyword evidence="9" id="KW-1185">Reference proteome</keyword>
<organism evidence="8 9">
    <name type="scientific">Umbelopsis vinacea</name>
    <dbReference type="NCBI Taxonomy" id="44442"/>
    <lineage>
        <taxon>Eukaryota</taxon>
        <taxon>Fungi</taxon>
        <taxon>Fungi incertae sedis</taxon>
        <taxon>Mucoromycota</taxon>
        <taxon>Mucoromycotina</taxon>
        <taxon>Umbelopsidomycetes</taxon>
        <taxon>Umbelopsidales</taxon>
        <taxon>Umbelopsidaceae</taxon>
        <taxon>Umbelopsis</taxon>
    </lineage>
</organism>
<keyword evidence="6 7" id="KW-0472">Membrane</keyword>
<keyword evidence="5 7" id="KW-1133">Transmembrane helix</keyword>
<accession>A0A8H7PKT8</accession>
<evidence type="ECO:0000256" key="7">
    <source>
        <dbReference type="RuleBase" id="RU363079"/>
    </source>
</evidence>
<dbReference type="AlphaFoldDB" id="A0A8H7PKT8"/>
<reference evidence="8" key="1">
    <citation type="submission" date="2020-12" db="EMBL/GenBank/DDBJ databases">
        <title>Metabolic potential, ecology and presence of endohyphal bacteria is reflected in genomic diversity of Mucoromycotina.</title>
        <authorList>
            <person name="Muszewska A."/>
            <person name="Okrasinska A."/>
            <person name="Steczkiewicz K."/>
            <person name="Drgas O."/>
            <person name="Orlowska M."/>
            <person name="Perlinska-Lenart U."/>
            <person name="Aleksandrzak-Piekarczyk T."/>
            <person name="Szatraj K."/>
            <person name="Zielenkiewicz U."/>
            <person name="Pilsyk S."/>
            <person name="Malc E."/>
            <person name="Mieczkowski P."/>
            <person name="Kruszewska J.S."/>
            <person name="Biernat P."/>
            <person name="Pawlowska J."/>
        </authorList>
    </citation>
    <scope>NUCLEOTIDE SEQUENCE</scope>
    <source>
        <strain evidence="8">WA0000051536</strain>
    </source>
</reference>
<dbReference type="Proteomes" id="UP000612746">
    <property type="component" value="Unassembled WGS sequence"/>
</dbReference>
<dbReference type="GO" id="GO:0072657">
    <property type="term" value="P:protein localization to membrane"/>
    <property type="evidence" value="ECO:0007669"/>
    <property type="project" value="TreeGrafter"/>
</dbReference>
<evidence type="ECO:0000256" key="2">
    <source>
        <dbReference type="ARBA" id="ARBA00005227"/>
    </source>
</evidence>
<comment type="subcellular location">
    <subcellularLocation>
        <location evidence="1">Membrane</location>
        <topology evidence="1">Multi-pass membrane protein</topology>
    </subcellularLocation>
</comment>
<feature type="transmembrane region" description="Helical" evidence="7">
    <location>
        <begin position="397"/>
        <end position="423"/>
    </location>
</feature>
<dbReference type="PANTHER" id="PTHR10766:SF41">
    <property type="entry name" value="TRANSMEMBRANE 9 SUPERFAMILY MEMBER 3"/>
    <property type="match status" value="1"/>
</dbReference>
<protein>
    <recommendedName>
        <fullName evidence="7">Transmembrane 9 superfamily member</fullName>
    </recommendedName>
</protein>
<dbReference type="OrthoDB" id="1666796at2759"/>
<feature type="transmembrane region" description="Helical" evidence="7">
    <location>
        <begin position="454"/>
        <end position="476"/>
    </location>
</feature>
<feature type="chain" id="PRO_5034286367" description="Transmembrane 9 superfamily member" evidence="7">
    <location>
        <begin position="19"/>
        <end position="596"/>
    </location>
</feature>
<keyword evidence="4 7" id="KW-0732">Signal</keyword>
<feature type="transmembrane region" description="Helical" evidence="7">
    <location>
        <begin position="295"/>
        <end position="319"/>
    </location>
</feature>
<name>A0A8H7PKT8_9FUNG</name>
<dbReference type="InterPro" id="IPR004240">
    <property type="entry name" value="EMP70"/>
</dbReference>
<feature type="transmembrane region" description="Helical" evidence="7">
    <location>
        <begin position="331"/>
        <end position="354"/>
    </location>
</feature>
<dbReference type="Pfam" id="PF02990">
    <property type="entry name" value="EMP70"/>
    <property type="match status" value="1"/>
</dbReference>
<evidence type="ECO:0000313" key="8">
    <source>
        <dbReference type="EMBL" id="KAG2175877.1"/>
    </source>
</evidence>
<comment type="caution">
    <text evidence="8">The sequence shown here is derived from an EMBL/GenBank/DDBJ whole genome shotgun (WGS) entry which is preliminary data.</text>
</comment>
<dbReference type="PANTHER" id="PTHR10766">
    <property type="entry name" value="TRANSMEMBRANE 9 SUPERFAMILY PROTEIN"/>
    <property type="match status" value="1"/>
</dbReference>
<feature type="transmembrane region" description="Helical" evidence="7">
    <location>
        <begin position="488"/>
        <end position="514"/>
    </location>
</feature>
<keyword evidence="3 7" id="KW-0812">Transmembrane</keyword>
<evidence type="ECO:0000313" key="9">
    <source>
        <dbReference type="Proteomes" id="UP000612746"/>
    </source>
</evidence>
<evidence type="ECO:0000256" key="3">
    <source>
        <dbReference type="ARBA" id="ARBA00022692"/>
    </source>
</evidence>
<feature type="signal peptide" evidence="7">
    <location>
        <begin position="1"/>
        <end position="18"/>
    </location>
</feature>
<dbReference type="EMBL" id="JAEPRA010000014">
    <property type="protein sequence ID" value="KAG2175877.1"/>
    <property type="molecule type" value="Genomic_DNA"/>
</dbReference>
<evidence type="ECO:0000256" key="1">
    <source>
        <dbReference type="ARBA" id="ARBA00004141"/>
    </source>
</evidence>
<gene>
    <name evidence="8" type="ORF">INT44_000355</name>
</gene>